<accession>A0A6A5YJU9</accession>
<reference evidence="1" key="1">
    <citation type="journal article" date="2020" name="Stud. Mycol.">
        <title>101 Dothideomycetes genomes: a test case for predicting lifestyles and emergence of pathogens.</title>
        <authorList>
            <person name="Haridas S."/>
            <person name="Albert R."/>
            <person name="Binder M."/>
            <person name="Bloem J."/>
            <person name="Labutti K."/>
            <person name="Salamov A."/>
            <person name="Andreopoulos B."/>
            <person name="Baker S."/>
            <person name="Barry K."/>
            <person name="Bills G."/>
            <person name="Bluhm B."/>
            <person name="Cannon C."/>
            <person name="Castanera R."/>
            <person name="Culley D."/>
            <person name="Daum C."/>
            <person name="Ezra D."/>
            <person name="Gonzalez J."/>
            <person name="Henrissat B."/>
            <person name="Kuo A."/>
            <person name="Liang C."/>
            <person name="Lipzen A."/>
            <person name="Lutzoni F."/>
            <person name="Magnuson J."/>
            <person name="Mondo S."/>
            <person name="Nolan M."/>
            <person name="Ohm R."/>
            <person name="Pangilinan J."/>
            <person name="Park H.-J."/>
            <person name="Ramirez L."/>
            <person name="Alfaro M."/>
            <person name="Sun H."/>
            <person name="Tritt A."/>
            <person name="Yoshinaga Y."/>
            <person name="Zwiers L.-H."/>
            <person name="Turgeon B."/>
            <person name="Goodwin S."/>
            <person name="Spatafora J."/>
            <person name="Crous P."/>
            <person name="Grigoriev I."/>
        </authorList>
    </citation>
    <scope>NUCLEOTIDE SEQUENCE</scope>
    <source>
        <strain evidence="1">CBS 627.86</strain>
    </source>
</reference>
<dbReference type="PANTHER" id="PTHR42085">
    <property type="entry name" value="F-BOX DOMAIN-CONTAINING PROTEIN"/>
    <property type="match status" value="1"/>
</dbReference>
<dbReference type="OrthoDB" id="62952at2759"/>
<keyword evidence="2" id="KW-1185">Reference proteome</keyword>
<evidence type="ECO:0000313" key="2">
    <source>
        <dbReference type="Proteomes" id="UP000799770"/>
    </source>
</evidence>
<dbReference type="Proteomes" id="UP000799770">
    <property type="component" value="Unassembled WGS sequence"/>
</dbReference>
<organism evidence="1 2">
    <name type="scientific">Lophiotrema nucula</name>
    <dbReference type="NCBI Taxonomy" id="690887"/>
    <lineage>
        <taxon>Eukaryota</taxon>
        <taxon>Fungi</taxon>
        <taxon>Dikarya</taxon>
        <taxon>Ascomycota</taxon>
        <taxon>Pezizomycotina</taxon>
        <taxon>Dothideomycetes</taxon>
        <taxon>Pleosporomycetidae</taxon>
        <taxon>Pleosporales</taxon>
        <taxon>Lophiotremataceae</taxon>
        <taxon>Lophiotrema</taxon>
    </lineage>
</organism>
<proteinExistence type="predicted"/>
<protein>
    <submittedName>
        <fullName evidence="1">Uncharacterized protein</fullName>
    </submittedName>
</protein>
<dbReference type="PANTHER" id="PTHR42085:SF2">
    <property type="entry name" value="F-BOX DOMAIN-CONTAINING PROTEIN"/>
    <property type="match status" value="1"/>
</dbReference>
<gene>
    <name evidence="1" type="ORF">BDV96DRAFT_506409</name>
</gene>
<evidence type="ECO:0000313" key="1">
    <source>
        <dbReference type="EMBL" id="KAF2107240.1"/>
    </source>
</evidence>
<dbReference type="InterPro" id="IPR038883">
    <property type="entry name" value="AN11006-like"/>
</dbReference>
<dbReference type="EMBL" id="ML977355">
    <property type="protein sequence ID" value="KAF2107240.1"/>
    <property type="molecule type" value="Genomic_DNA"/>
</dbReference>
<sequence>MPVQACDYLDFDKSAVAKRDSMDASVEVIDAKMNNTKLDQTSSSKKPLGLADLPPSVRNNIYKYVLDTEQVNVGNPNVSYTHTIKDGVLQFKASRSPFPVNTALFYVNKELSAEAVKYFYSKNLFVRFEVCTTDARHAKTMLEESGLLFSVAAADRVERSTQHAMDLTIVEKNSSHKRASVMFPAQYLPRLINFFEQASATTSTWAQTHSLFIGVRNTYDFPLARLQGDLLELFRLLTNLGAVTIEPKNLLPGFAEGLQVSMLAPTFTAEGWLRAFTEMTDRAAEDTEAGKHEIAQQHLQSAIISMTYGYLTRAEFLHSQKEEFTKSVQRLRWGCELGLANALAKQHQVATADQEWLFSSEIAIKKKTALARDLMLAEMSASRALSLATDSPSPESNPWVATLPRETIPPNRVSWFTAAERVESWLGLGRTHMALGEYIFACGDFERATRLMDEGDVKGPIRDEVVKVFEKARNGINWQTKPGVGLKQASKLARA</sequence>
<dbReference type="AlphaFoldDB" id="A0A6A5YJU9"/>
<name>A0A6A5YJU9_9PLEO</name>